<dbReference type="CDD" id="cd24015">
    <property type="entry name" value="ASKHA_NBD_PanK-III"/>
    <property type="match status" value="1"/>
</dbReference>
<dbReference type="AlphaFoldDB" id="A0A2R4XLE2"/>
<evidence type="ECO:0000256" key="8">
    <source>
        <dbReference type="ARBA" id="ARBA00022679"/>
    </source>
</evidence>
<dbReference type="EMBL" id="CP028901">
    <property type="protein sequence ID" value="AWB34594.1"/>
    <property type="molecule type" value="Genomic_DNA"/>
</dbReference>
<accession>A0A2R4XLE2</accession>
<evidence type="ECO:0000256" key="4">
    <source>
        <dbReference type="ARBA" id="ARBA00005225"/>
    </source>
</evidence>
<comment type="caution">
    <text evidence="16">Lacks conserved residue(s) required for the propagation of feature annotation.</text>
</comment>
<reference evidence="17 18" key="1">
    <citation type="submission" date="2018-04" db="EMBL/GenBank/DDBJ databases">
        <title>Bordetella sp. HZ20 isolated from seawater.</title>
        <authorList>
            <person name="Sun C."/>
        </authorList>
    </citation>
    <scope>NUCLEOTIDE SEQUENCE [LARGE SCALE GENOMIC DNA]</scope>
    <source>
        <strain evidence="17 18">HZ20</strain>
    </source>
</reference>
<comment type="similarity">
    <text evidence="14 16">Belongs to the type III pantothenate kinase family.</text>
</comment>
<dbReference type="Gene3D" id="3.30.420.40">
    <property type="match status" value="2"/>
</dbReference>
<keyword evidence="13 16" id="KW-0173">Coenzyme A biosynthesis</keyword>
<keyword evidence="8 16" id="KW-0808">Transferase</keyword>
<evidence type="ECO:0000256" key="5">
    <source>
        <dbReference type="ARBA" id="ARBA00011738"/>
    </source>
</evidence>
<name>A0A2R4XLE2_9BURK</name>
<dbReference type="EC" id="2.7.1.33" evidence="6 16"/>
<comment type="function">
    <text evidence="16">Catalyzes the phosphorylation of pantothenate (Pan), the first step in CoA biosynthesis.</text>
</comment>
<sequence>MTGQAVNTPDYVLLIDLGNTRLKLGLWHEDAGETRYLNAHPHQTQESLLDWLDQELLRLGVTPHKAIGVSVASQALMLALEGFLANRSQPIPVEWVWPAVHAHGVHNAYPDPPQLGADRWAGMLGVMKRFAHEDRSIVLANFGTATTIDTLSRDRRFLGGLILPGVSMMQMALSKGTARLPMATGEVADYPANTHAAITTGIVAAQLGAIRRQIDLSQERDQRPPLMCVSGGAWDLLRKEWHRTLPGTLVEEVPNVVLDGLSLFAGPQLRANSDGPVV</sequence>
<feature type="binding site" evidence="16">
    <location>
        <position position="109"/>
    </location>
    <ligand>
        <name>substrate</name>
    </ligand>
</feature>
<dbReference type="SUPFAM" id="SSF53067">
    <property type="entry name" value="Actin-like ATPase domain"/>
    <property type="match status" value="2"/>
</dbReference>
<dbReference type="GO" id="GO:0004594">
    <property type="term" value="F:pantothenate kinase activity"/>
    <property type="evidence" value="ECO:0007669"/>
    <property type="project" value="UniProtKB-UniRule"/>
</dbReference>
<dbReference type="PANTHER" id="PTHR34265:SF1">
    <property type="entry name" value="TYPE III PANTOTHENATE KINASE"/>
    <property type="match status" value="1"/>
</dbReference>
<evidence type="ECO:0000256" key="14">
    <source>
        <dbReference type="ARBA" id="ARBA00038036"/>
    </source>
</evidence>
<evidence type="ECO:0000256" key="1">
    <source>
        <dbReference type="ARBA" id="ARBA00001206"/>
    </source>
</evidence>
<evidence type="ECO:0000256" key="6">
    <source>
        <dbReference type="ARBA" id="ARBA00012102"/>
    </source>
</evidence>
<dbReference type="PANTHER" id="PTHR34265">
    <property type="entry name" value="TYPE III PANTOTHENATE KINASE"/>
    <property type="match status" value="1"/>
</dbReference>
<evidence type="ECO:0000256" key="9">
    <source>
        <dbReference type="ARBA" id="ARBA00022741"/>
    </source>
</evidence>
<feature type="binding site" evidence="16">
    <location>
        <begin position="116"/>
        <end position="119"/>
    </location>
    <ligand>
        <name>substrate</name>
    </ligand>
</feature>
<feature type="binding site" evidence="16">
    <location>
        <position position="144"/>
    </location>
    <ligand>
        <name>ATP</name>
        <dbReference type="ChEBI" id="CHEBI:30616"/>
    </ligand>
</feature>
<evidence type="ECO:0000256" key="11">
    <source>
        <dbReference type="ARBA" id="ARBA00022840"/>
    </source>
</evidence>
<gene>
    <name evidence="16" type="primary">coaX</name>
    <name evidence="17" type="ORF">DBV39_13710</name>
</gene>
<evidence type="ECO:0000313" key="18">
    <source>
        <dbReference type="Proteomes" id="UP000244571"/>
    </source>
</evidence>
<dbReference type="HAMAP" id="MF_01274">
    <property type="entry name" value="Pantothen_kinase_3"/>
    <property type="match status" value="1"/>
</dbReference>
<evidence type="ECO:0000256" key="16">
    <source>
        <dbReference type="HAMAP-Rule" id="MF_01274"/>
    </source>
</evidence>
<keyword evidence="18" id="KW-1185">Reference proteome</keyword>
<dbReference type="InterPro" id="IPR004619">
    <property type="entry name" value="Type_III_PanK"/>
</dbReference>
<dbReference type="InterPro" id="IPR043129">
    <property type="entry name" value="ATPase_NBD"/>
</dbReference>
<dbReference type="GO" id="GO:0005524">
    <property type="term" value="F:ATP binding"/>
    <property type="evidence" value="ECO:0007669"/>
    <property type="project" value="UniProtKB-UniRule"/>
</dbReference>
<dbReference type="NCBIfam" id="TIGR00671">
    <property type="entry name" value="baf"/>
    <property type="match status" value="1"/>
</dbReference>
<evidence type="ECO:0000256" key="3">
    <source>
        <dbReference type="ARBA" id="ARBA00004496"/>
    </source>
</evidence>
<evidence type="ECO:0000256" key="2">
    <source>
        <dbReference type="ARBA" id="ARBA00001958"/>
    </source>
</evidence>
<evidence type="ECO:0000256" key="12">
    <source>
        <dbReference type="ARBA" id="ARBA00022958"/>
    </source>
</evidence>
<keyword evidence="9 16" id="KW-0547">Nucleotide-binding</keyword>
<comment type="cofactor">
    <cofactor evidence="16">
        <name>NH4(+)</name>
        <dbReference type="ChEBI" id="CHEBI:28938"/>
    </cofactor>
    <cofactor evidence="16">
        <name>K(+)</name>
        <dbReference type="ChEBI" id="CHEBI:29103"/>
    </cofactor>
    <text evidence="16">A monovalent cation. Ammonium or potassium.</text>
</comment>
<organism evidence="17 18">
    <name type="scientific">Orrella marina</name>
    <dbReference type="NCBI Taxonomy" id="2163011"/>
    <lineage>
        <taxon>Bacteria</taxon>
        <taxon>Pseudomonadati</taxon>
        <taxon>Pseudomonadota</taxon>
        <taxon>Betaproteobacteria</taxon>
        <taxon>Burkholderiales</taxon>
        <taxon>Alcaligenaceae</taxon>
        <taxon>Orrella</taxon>
    </lineage>
</organism>
<comment type="catalytic activity">
    <reaction evidence="1 16">
        <text>(R)-pantothenate + ATP = (R)-4'-phosphopantothenate + ADP + H(+)</text>
        <dbReference type="Rhea" id="RHEA:16373"/>
        <dbReference type="ChEBI" id="CHEBI:10986"/>
        <dbReference type="ChEBI" id="CHEBI:15378"/>
        <dbReference type="ChEBI" id="CHEBI:29032"/>
        <dbReference type="ChEBI" id="CHEBI:30616"/>
        <dbReference type="ChEBI" id="CHEBI:456216"/>
        <dbReference type="EC" id="2.7.1.33"/>
    </reaction>
</comment>
<comment type="pathway">
    <text evidence="4 16">Cofactor biosynthesis; coenzyme A biosynthesis; CoA from (R)-pantothenate: step 1/5.</text>
</comment>
<comment type="subcellular location">
    <subcellularLocation>
        <location evidence="3 16">Cytoplasm</location>
    </subcellularLocation>
</comment>
<dbReference type="GO" id="GO:0015937">
    <property type="term" value="P:coenzyme A biosynthetic process"/>
    <property type="evidence" value="ECO:0007669"/>
    <property type="project" value="UniProtKB-UniRule"/>
</dbReference>
<feature type="active site" description="Proton acceptor" evidence="16">
    <location>
        <position position="118"/>
    </location>
</feature>
<keyword evidence="10 16" id="KW-0418">Kinase</keyword>
<comment type="subunit">
    <text evidence="5 16">Homodimer.</text>
</comment>
<dbReference type="KEGG" id="boz:DBV39_13710"/>
<evidence type="ECO:0000256" key="13">
    <source>
        <dbReference type="ARBA" id="ARBA00022993"/>
    </source>
</evidence>
<feature type="binding site" evidence="16">
    <location>
        <begin position="16"/>
        <end position="23"/>
    </location>
    <ligand>
        <name>ATP</name>
        <dbReference type="ChEBI" id="CHEBI:30616"/>
    </ligand>
</feature>
<evidence type="ECO:0000313" key="17">
    <source>
        <dbReference type="EMBL" id="AWB34594.1"/>
    </source>
</evidence>
<dbReference type="Proteomes" id="UP000244571">
    <property type="component" value="Chromosome"/>
</dbReference>
<evidence type="ECO:0000256" key="15">
    <source>
        <dbReference type="ARBA" id="ARBA00040883"/>
    </source>
</evidence>
<keyword evidence="11 16" id="KW-0067">ATP-binding</keyword>
<feature type="binding site" evidence="16">
    <location>
        <position position="194"/>
    </location>
    <ligand>
        <name>substrate</name>
    </ligand>
</feature>
<keyword evidence="12 16" id="KW-0630">Potassium</keyword>
<keyword evidence="7 16" id="KW-0963">Cytoplasm</keyword>
<evidence type="ECO:0000256" key="7">
    <source>
        <dbReference type="ARBA" id="ARBA00022490"/>
    </source>
</evidence>
<dbReference type="GO" id="GO:0005737">
    <property type="term" value="C:cytoplasm"/>
    <property type="evidence" value="ECO:0007669"/>
    <property type="project" value="UniProtKB-SubCell"/>
</dbReference>
<proteinExistence type="inferred from homology"/>
<protein>
    <recommendedName>
        <fullName evidence="15 16">Type III pantothenate kinase</fullName>
        <ecNumber evidence="6 16">2.7.1.33</ecNumber>
    </recommendedName>
    <alternativeName>
        <fullName evidence="16">PanK-III</fullName>
    </alternativeName>
    <alternativeName>
        <fullName evidence="16">Pantothenic acid kinase</fullName>
    </alternativeName>
</protein>
<dbReference type="Pfam" id="PF03309">
    <property type="entry name" value="Pan_kinase"/>
    <property type="match status" value="1"/>
</dbReference>
<dbReference type="UniPathway" id="UPA00241">
    <property type="reaction ID" value="UER00352"/>
</dbReference>
<evidence type="ECO:0000256" key="10">
    <source>
        <dbReference type="ARBA" id="ARBA00022777"/>
    </source>
</evidence>
<comment type="cofactor">
    <cofactor evidence="2">
        <name>K(+)</name>
        <dbReference type="ChEBI" id="CHEBI:29103"/>
    </cofactor>
</comment>